<reference evidence="8 9" key="1">
    <citation type="submission" date="2015-02" db="EMBL/GenBank/DDBJ databases">
        <title>Pseudomonas helleri sp. nov. and Pseudomonas weihenstephanensis sp. nov., isolated from raw cows milk.</title>
        <authorList>
            <person name="von Neubeck M."/>
            <person name="Huptas C."/>
            <person name="Wenning M."/>
            <person name="Scherer S."/>
        </authorList>
    </citation>
    <scope>NUCLEOTIDE SEQUENCE [LARGE SCALE GENOMIC DNA]</scope>
    <source>
        <strain evidence="8 9">DSM 17149</strain>
    </source>
</reference>
<dbReference type="GO" id="GO:0008800">
    <property type="term" value="F:beta-lactamase activity"/>
    <property type="evidence" value="ECO:0007669"/>
    <property type="project" value="UniProtKB-UniRule"/>
</dbReference>
<dbReference type="CARD" id="ARO:3006966">
    <property type="molecule name" value="PFM-2"/>
    <property type="mechanism identifier" value="ARO:0001004"/>
    <property type="mechanism name" value="antibiotic inactivation"/>
</dbReference>
<keyword evidence="4 5" id="KW-0862">Zinc</keyword>
<comment type="catalytic activity">
    <reaction evidence="5">
        <text>a beta-lactam + H2O = a substituted beta-amino acid</text>
        <dbReference type="Rhea" id="RHEA:20401"/>
        <dbReference type="ChEBI" id="CHEBI:15377"/>
        <dbReference type="ChEBI" id="CHEBI:35627"/>
        <dbReference type="ChEBI" id="CHEBI:140347"/>
        <dbReference type="EC" id="3.5.2.6"/>
    </reaction>
</comment>
<comment type="similarity">
    <text evidence="5">Belongs to the metallo-beta-lactamase superfamily. Class-B beta-lactamase family.</text>
</comment>
<dbReference type="InterPro" id="IPR001279">
    <property type="entry name" value="Metallo-B-lactamas"/>
</dbReference>
<sequence>MKLINILSAISLACITSQVFANQSDLTLIHFKGPLYIVEDKEYVQENSMVYIGEQHITVIGATWTPATAEKLEQEIRKISPLPIKEVINTNYHTDRAGGNAYWRKLGASIVSTQMTYDLEKSQWRSIVDFTRQGMEHYPVLEQSLPDQVYPGDFALQNGHVRALYLGASHTEDGIFVYFPEERVLYGNCILKEKLGNMTFANRSEYPKTLKKLQGLISSGELPVEAIIAGHNSPIQSVELIDHYLNLLEHGEQ</sequence>
<dbReference type="GO" id="GO:0017001">
    <property type="term" value="P:antibiotic catabolic process"/>
    <property type="evidence" value="ECO:0007669"/>
    <property type="project" value="InterPro"/>
</dbReference>
<keyword evidence="6" id="KW-0732">Signal</keyword>
<evidence type="ECO:0000256" key="5">
    <source>
        <dbReference type="RuleBase" id="RU361140"/>
    </source>
</evidence>
<dbReference type="NCBIfam" id="NF038003">
    <property type="entry name" value="blaPFM"/>
    <property type="match status" value="1"/>
</dbReference>
<keyword evidence="3 5" id="KW-0378">Hydrolase</keyword>
<comment type="caution">
    <text evidence="8">The sequence shown here is derived from an EMBL/GenBank/DDBJ whole genome shotgun (WGS) entry which is preliminary data.</text>
</comment>
<evidence type="ECO:0000256" key="4">
    <source>
        <dbReference type="ARBA" id="ARBA00022833"/>
    </source>
</evidence>
<dbReference type="InterPro" id="IPR036866">
    <property type="entry name" value="RibonucZ/Hydroxyglut_hydro"/>
</dbReference>
<comment type="cofactor">
    <cofactor evidence="1 5">
        <name>Zn(2+)</name>
        <dbReference type="ChEBI" id="CHEBI:29105"/>
    </cofactor>
</comment>
<dbReference type="PATRIC" id="fig|75588.4.peg.4975"/>
<dbReference type="GO" id="GO:0008270">
    <property type="term" value="F:zinc ion binding"/>
    <property type="evidence" value="ECO:0007669"/>
    <property type="project" value="InterPro"/>
</dbReference>
<dbReference type="Proteomes" id="UP000051446">
    <property type="component" value="Unassembled WGS sequence"/>
</dbReference>
<dbReference type="PROSITE" id="PS00744">
    <property type="entry name" value="BETA_LACTAMASE_B_2"/>
    <property type="match status" value="1"/>
</dbReference>
<dbReference type="RefSeq" id="WP_057012521.1">
    <property type="nucleotide sequence ID" value="NG_067160.1"/>
</dbReference>
<evidence type="ECO:0000256" key="1">
    <source>
        <dbReference type="ARBA" id="ARBA00001947"/>
    </source>
</evidence>
<dbReference type="EC" id="3.5.2.6" evidence="5"/>
<evidence type="ECO:0000256" key="3">
    <source>
        <dbReference type="ARBA" id="ARBA00022801"/>
    </source>
</evidence>
<dbReference type="AlphaFoldDB" id="A0A0R2YED9"/>
<evidence type="ECO:0000256" key="6">
    <source>
        <dbReference type="SAM" id="SignalP"/>
    </source>
</evidence>
<name>A0A0R2YED9_9PSED</name>
<keyword evidence="2 5" id="KW-0479">Metal-binding</keyword>
<evidence type="ECO:0000259" key="7">
    <source>
        <dbReference type="SMART" id="SM00849"/>
    </source>
</evidence>
<feature type="signal peptide" evidence="6">
    <location>
        <begin position="1"/>
        <end position="21"/>
    </location>
</feature>
<dbReference type="NCBIfam" id="NF033087">
    <property type="entry name" value="bla_subclass_B2"/>
    <property type="match status" value="1"/>
</dbReference>
<evidence type="ECO:0000256" key="2">
    <source>
        <dbReference type="ARBA" id="ARBA00022723"/>
    </source>
</evidence>
<feature type="domain" description="Metallo-beta-lactamase" evidence="7">
    <location>
        <begin position="45"/>
        <end position="231"/>
    </location>
</feature>
<organism evidence="8 9">
    <name type="scientific">Pseudomonas libanensis</name>
    <dbReference type="NCBI Taxonomy" id="75588"/>
    <lineage>
        <taxon>Bacteria</taxon>
        <taxon>Pseudomonadati</taxon>
        <taxon>Pseudomonadota</taxon>
        <taxon>Gammaproteobacteria</taxon>
        <taxon>Pseudomonadales</taxon>
        <taxon>Pseudomonadaceae</taxon>
        <taxon>Pseudomonas</taxon>
    </lineage>
</organism>
<dbReference type="PROSITE" id="PS00743">
    <property type="entry name" value="BETA_LACTAMASE_B_1"/>
    <property type="match status" value="1"/>
</dbReference>
<evidence type="ECO:0000313" key="9">
    <source>
        <dbReference type="Proteomes" id="UP000051446"/>
    </source>
</evidence>
<dbReference type="EMBL" id="JYLH01000007">
    <property type="protein sequence ID" value="KRP45299.1"/>
    <property type="molecule type" value="Genomic_DNA"/>
</dbReference>
<gene>
    <name evidence="8" type="ORF">TU73_12825</name>
</gene>
<dbReference type="Pfam" id="PF00753">
    <property type="entry name" value="Lactamase_B"/>
    <property type="match status" value="1"/>
</dbReference>
<dbReference type="GO" id="GO:0046677">
    <property type="term" value="P:response to antibiotic"/>
    <property type="evidence" value="ECO:0007669"/>
    <property type="project" value="UniProtKB-UniRule"/>
</dbReference>
<dbReference type="CDD" id="cd16305">
    <property type="entry name" value="Sfh-1-like_MBL-B2"/>
    <property type="match status" value="1"/>
</dbReference>
<proteinExistence type="inferred from homology"/>
<dbReference type="InterPro" id="IPR001018">
    <property type="entry name" value="Beta-lactamase_class-B_CS"/>
</dbReference>
<protein>
    <recommendedName>
        <fullName evidence="5">Beta-lactamase</fullName>
        <ecNumber evidence="5">3.5.2.6</ecNumber>
    </recommendedName>
</protein>
<dbReference type="Gene3D" id="3.60.15.10">
    <property type="entry name" value="Ribonuclease Z/Hydroxyacylglutathione hydrolase-like"/>
    <property type="match status" value="1"/>
</dbReference>
<feature type="chain" id="PRO_5006428839" description="Beta-lactamase" evidence="6">
    <location>
        <begin position="22"/>
        <end position="253"/>
    </location>
</feature>
<dbReference type="SUPFAM" id="SSF56281">
    <property type="entry name" value="Metallo-hydrolase/oxidoreductase"/>
    <property type="match status" value="1"/>
</dbReference>
<dbReference type="NCBIfam" id="NF012229">
    <property type="entry name" value="bla_class_B_core"/>
    <property type="match status" value="1"/>
</dbReference>
<evidence type="ECO:0000313" key="8">
    <source>
        <dbReference type="EMBL" id="KRP45299.1"/>
    </source>
</evidence>
<dbReference type="SMART" id="SM00849">
    <property type="entry name" value="Lactamase_B"/>
    <property type="match status" value="1"/>
</dbReference>
<keyword evidence="5" id="KW-0046">Antibiotic resistance</keyword>
<accession>A0A0R2YED9</accession>
<dbReference type="NCBIfam" id="NF012225">
    <property type="entry name" value="blaSFH_gen"/>
    <property type="match status" value="1"/>
</dbReference>